<dbReference type="GO" id="GO:0006646">
    <property type="term" value="P:phosphatidylethanolamine biosynthetic process"/>
    <property type="evidence" value="ECO:0007669"/>
    <property type="project" value="TreeGrafter"/>
</dbReference>
<organism evidence="6 7">
    <name type="scientific">Zophobas morio</name>
    <dbReference type="NCBI Taxonomy" id="2755281"/>
    <lineage>
        <taxon>Eukaryota</taxon>
        <taxon>Metazoa</taxon>
        <taxon>Ecdysozoa</taxon>
        <taxon>Arthropoda</taxon>
        <taxon>Hexapoda</taxon>
        <taxon>Insecta</taxon>
        <taxon>Pterygota</taxon>
        <taxon>Neoptera</taxon>
        <taxon>Endopterygota</taxon>
        <taxon>Coleoptera</taxon>
        <taxon>Polyphaga</taxon>
        <taxon>Cucujiformia</taxon>
        <taxon>Tenebrionidae</taxon>
        <taxon>Zophobas</taxon>
    </lineage>
</organism>
<evidence type="ECO:0000313" key="6">
    <source>
        <dbReference type="EMBL" id="KAJ3641303.1"/>
    </source>
</evidence>
<dbReference type="PANTHER" id="PTHR22603">
    <property type="entry name" value="CHOLINE/ETHANOALAMINE KINASE"/>
    <property type="match status" value="1"/>
</dbReference>
<dbReference type="InterPro" id="IPR011009">
    <property type="entry name" value="Kinase-like_dom_sf"/>
</dbReference>
<comment type="caution">
    <text evidence="6">The sequence shown here is derived from an EMBL/GenBank/DDBJ whole genome shotgun (WGS) entry which is preliminary data.</text>
</comment>
<evidence type="ECO:0000256" key="5">
    <source>
        <dbReference type="ARBA" id="ARBA00038874"/>
    </source>
</evidence>
<proteinExistence type="inferred from homology"/>
<dbReference type="Proteomes" id="UP001168821">
    <property type="component" value="Unassembled WGS sequence"/>
</dbReference>
<name>A0AA38M2E1_9CUCU</name>
<comment type="pathway">
    <text evidence="3">Phospholipid metabolism; phosphatidylethanolamine biosynthesis; phosphatidylethanolamine from ethanolamine: step 1/3.</text>
</comment>
<dbReference type="EC" id="2.7.1.82" evidence="5"/>
<sequence>MVEGEIPHLSITVDDKDINAGALDVLQEIRPLWRKEDVELKLLTDGITNKLVGCRHKDEDEAETVLVRIYGNKTDLLIDRKAETRNILLLSKLGLAPHLYATFQNGLAYQFVPGCTLTHQTVTEEHIYRLVATRMARLHKVQVPNQHTPRPFIWNKVQSFLDLVPDVFTDTNKHTRFQGLKIPKALLQAELHYLKRVLDEPGLPVVFCHNDLLLGNVVYTQEKNCVTFIDYEYAAFNYQAFDIANHFLEFAGVEDADFSRYPSEELQRNWLCIYLEEFKGNFGAEDIDRLLREVNRFVLVSHLFWGIWALIQTEHSYIDFDFLGYAAVRFEEYFTRKEELTSSGKLPR</sequence>
<dbReference type="GO" id="GO:0004305">
    <property type="term" value="F:ethanolamine kinase activity"/>
    <property type="evidence" value="ECO:0007669"/>
    <property type="project" value="UniProtKB-EC"/>
</dbReference>
<dbReference type="Gene3D" id="3.30.200.20">
    <property type="entry name" value="Phosphorylase Kinase, domain 1"/>
    <property type="match status" value="1"/>
</dbReference>
<keyword evidence="1" id="KW-0444">Lipid biosynthesis</keyword>
<comment type="similarity">
    <text evidence="4">Belongs to the choline/ethanolamine kinase family.</text>
</comment>
<dbReference type="Pfam" id="PF01633">
    <property type="entry name" value="Choline_kinase"/>
    <property type="match status" value="1"/>
</dbReference>
<dbReference type="SUPFAM" id="SSF56112">
    <property type="entry name" value="Protein kinase-like (PK-like)"/>
    <property type="match status" value="1"/>
</dbReference>
<keyword evidence="2" id="KW-1208">Phospholipid metabolism</keyword>
<dbReference type="AlphaFoldDB" id="A0AA38M2E1"/>
<dbReference type="CDD" id="cd05157">
    <property type="entry name" value="ETNK_euk"/>
    <property type="match status" value="1"/>
</dbReference>
<protein>
    <recommendedName>
        <fullName evidence="5">ethanolamine kinase</fullName>
        <ecNumber evidence="5">2.7.1.82</ecNumber>
    </recommendedName>
</protein>
<keyword evidence="1" id="KW-0443">Lipid metabolism</keyword>
<evidence type="ECO:0000256" key="4">
    <source>
        <dbReference type="ARBA" id="ARBA00038211"/>
    </source>
</evidence>
<evidence type="ECO:0000256" key="1">
    <source>
        <dbReference type="ARBA" id="ARBA00023209"/>
    </source>
</evidence>
<keyword evidence="7" id="KW-1185">Reference proteome</keyword>
<evidence type="ECO:0000313" key="7">
    <source>
        <dbReference type="Proteomes" id="UP001168821"/>
    </source>
</evidence>
<accession>A0AA38M2E1</accession>
<dbReference type="GO" id="GO:0005737">
    <property type="term" value="C:cytoplasm"/>
    <property type="evidence" value="ECO:0007669"/>
    <property type="project" value="TreeGrafter"/>
</dbReference>
<dbReference type="EMBL" id="JALNTZ010000009">
    <property type="protein sequence ID" value="KAJ3641303.1"/>
    <property type="molecule type" value="Genomic_DNA"/>
</dbReference>
<keyword evidence="1" id="KW-0594">Phospholipid biosynthesis</keyword>
<gene>
    <name evidence="6" type="ORF">Zmor_027815</name>
</gene>
<dbReference type="Gene3D" id="3.90.1200.10">
    <property type="match status" value="1"/>
</dbReference>
<evidence type="ECO:0000256" key="3">
    <source>
        <dbReference type="ARBA" id="ARBA00037883"/>
    </source>
</evidence>
<reference evidence="6" key="1">
    <citation type="journal article" date="2023" name="G3 (Bethesda)">
        <title>Whole genome assemblies of Zophobas morio and Tenebrio molitor.</title>
        <authorList>
            <person name="Kaur S."/>
            <person name="Stinson S.A."/>
            <person name="diCenzo G.C."/>
        </authorList>
    </citation>
    <scope>NUCLEOTIDE SEQUENCE</scope>
    <source>
        <strain evidence="6">QUZm001</strain>
    </source>
</reference>
<dbReference type="PANTHER" id="PTHR22603:SF66">
    <property type="entry name" value="ETHANOLAMINE KINASE"/>
    <property type="match status" value="1"/>
</dbReference>
<evidence type="ECO:0000256" key="2">
    <source>
        <dbReference type="ARBA" id="ARBA00023264"/>
    </source>
</evidence>